<dbReference type="EMBL" id="MCFI01000007">
    <property type="protein sequence ID" value="ORY83846.1"/>
    <property type="molecule type" value="Genomic_DNA"/>
</dbReference>
<dbReference type="GO" id="GO:0016592">
    <property type="term" value="C:mediator complex"/>
    <property type="evidence" value="ECO:0007669"/>
    <property type="project" value="InterPro"/>
</dbReference>
<keyword evidence="6 7" id="KW-0539">Nucleus</keyword>
<dbReference type="GO" id="GO:0003712">
    <property type="term" value="F:transcription coregulator activity"/>
    <property type="evidence" value="ECO:0007669"/>
    <property type="project" value="InterPro"/>
</dbReference>
<keyword evidence="5 7" id="KW-0804">Transcription</keyword>
<keyword evidence="11" id="KW-1185">Reference proteome</keyword>
<keyword evidence="4 7" id="KW-0010">Activator</keyword>
<dbReference type="Proteomes" id="UP000193685">
    <property type="component" value="Unassembled WGS sequence"/>
</dbReference>
<evidence type="ECO:0000256" key="5">
    <source>
        <dbReference type="ARBA" id="ARBA00023163"/>
    </source>
</evidence>
<comment type="caution">
    <text evidence="10">The sequence shown here is derived from an EMBL/GenBank/DDBJ whole genome shotgun (WGS) entry which is preliminary data.</text>
</comment>
<feature type="domain" description="Mediator complex subunit Med1" evidence="9">
    <location>
        <begin position="58"/>
        <end position="171"/>
    </location>
</feature>
<evidence type="ECO:0000313" key="11">
    <source>
        <dbReference type="Proteomes" id="UP000193685"/>
    </source>
</evidence>
<comment type="subcellular location">
    <subcellularLocation>
        <location evidence="1 7">Nucleus</location>
    </subcellularLocation>
</comment>
<comment type="similarity">
    <text evidence="2 7">Belongs to the Mediator complex subunit 1 family.</text>
</comment>
<dbReference type="InterPro" id="IPR019680">
    <property type="entry name" value="Mediator_Med1"/>
</dbReference>
<comment type="function">
    <text evidence="7">Component of the Mediator complex, a coactivator involved in the regulated transcription of nearly all RNA polymerase II-dependent genes. Mediator functions as a bridge to convey information from gene-specific regulatory proteins to the basal RNA polymerase II transcription machinery. Mediator is recruited to promoters by direct interactions with regulatory proteins and serves as a scaffold for the assembly of a functional preinitiation complex with RNA polymerase II and the general transcription factors.</text>
</comment>
<organism evidence="10 11">
    <name type="scientific">Protomyces lactucae-debilis</name>
    <dbReference type="NCBI Taxonomy" id="2754530"/>
    <lineage>
        <taxon>Eukaryota</taxon>
        <taxon>Fungi</taxon>
        <taxon>Dikarya</taxon>
        <taxon>Ascomycota</taxon>
        <taxon>Taphrinomycotina</taxon>
        <taxon>Taphrinomycetes</taxon>
        <taxon>Taphrinales</taxon>
        <taxon>Protomycetaceae</taxon>
        <taxon>Protomyces</taxon>
    </lineage>
</organism>
<reference evidence="10 11" key="1">
    <citation type="submission" date="2016-07" db="EMBL/GenBank/DDBJ databases">
        <title>Pervasive Adenine N6-methylation of Active Genes in Fungi.</title>
        <authorList>
            <consortium name="DOE Joint Genome Institute"/>
            <person name="Mondo S.J."/>
            <person name="Dannebaum R.O."/>
            <person name="Kuo R.C."/>
            <person name="Labutti K."/>
            <person name="Haridas S."/>
            <person name="Kuo A."/>
            <person name="Salamov A."/>
            <person name="Ahrendt S.R."/>
            <person name="Lipzen A."/>
            <person name="Sullivan W."/>
            <person name="Andreopoulos W.B."/>
            <person name="Clum A."/>
            <person name="Lindquist E."/>
            <person name="Daum C."/>
            <person name="Ramamoorthy G.K."/>
            <person name="Gryganskyi A."/>
            <person name="Culley D."/>
            <person name="Magnuson J.K."/>
            <person name="James T.Y."/>
            <person name="O'Malley M.A."/>
            <person name="Stajich J.E."/>
            <person name="Spatafora J.W."/>
            <person name="Visel A."/>
            <person name="Grigoriev I.V."/>
        </authorList>
    </citation>
    <scope>NUCLEOTIDE SEQUENCE [LARGE SCALE GENOMIC DNA]</scope>
    <source>
        <strain evidence="10 11">12-1054</strain>
    </source>
</reference>
<dbReference type="GeneID" id="63787730"/>
<gene>
    <name evidence="10" type="ORF">BCR37DRAFT_392296</name>
</gene>
<evidence type="ECO:0000256" key="4">
    <source>
        <dbReference type="ARBA" id="ARBA00023159"/>
    </source>
</evidence>
<feature type="region of interest" description="Disordered" evidence="8">
    <location>
        <begin position="213"/>
        <end position="236"/>
    </location>
</feature>
<evidence type="ECO:0000256" key="8">
    <source>
        <dbReference type="SAM" id="MobiDB-lite"/>
    </source>
</evidence>
<sequence length="405" mass="44451">MTNTYAKLKDLANVPNCTLPATSRTVLAQLNSHARDASRLEHFLCVGPATSSSTSPLEQDFRRLASKLGLECYADDATADGQTLSMTGNMLVIDITFKAGSIVGCSVVLANPDGSQQELPAGQVLLDNLQQGDTTLAALNLERLARNDRLSSTYGVHLYAKQTALYEALQSDLPNTKLDGNAQVGISFIYLEAAPAANICYKATLEVEEQTPSETTAARFPEHWKQDGQWTEDGDGQANPSLRYTLVLDPPLFFIDPPSSLTAEKITLEQRHVSIYNERGERTGFDVQIDAPDLKQVSRWPISHPREVATLLQGPIRTAAVQSALLKSLDAVQTEAVQHHLTIQVKPDQFLIRSSSTDPNETAEPQEWLVRLEDGGKIVCDETRSSRILELTMNIPICLLDRRAL</sequence>
<evidence type="ECO:0000313" key="10">
    <source>
        <dbReference type="EMBL" id="ORY83846.1"/>
    </source>
</evidence>
<dbReference type="Pfam" id="PF10744">
    <property type="entry name" value="Med1"/>
    <property type="match status" value="1"/>
</dbReference>
<protein>
    <recommendedName>
        <fullName evidence="7">Mediator of RNA polymerase II transcription subunit 1</fullName>
    </recommendedName>
    <alternativeName>
        <fullName evidence="7">Mediator complex subunit 1</fullName>
    </alternativeName>
</protein>
<proteinExistence type="inferred from homology"/>
<evidence type="ECO:0000256" key="2">
    <source>
        <dbReference type="ARBA" id="ARBA00006210"/>
    </source>
</evidence>
<accession>A0A1Y2FKW7</accession>
<name>A0A1Y2FKW7_PROLT</name>
<evidence type="ECO:0000256" key="3">
    <source>
        <dbReference type="ARBA" id="ARBA00023015"/>
    </source>
</evidence>
<evidence type="ECO:0000256" key="1">
    <source>
        <dbReference type="ARBA" id="ARBA00004123"/>
    </source>
</evidence>
<dbReference type="RefSeq" id="XP_040726141.1">
    <property type="nucleotide sequence ID" value="XM_040871131.1"/>
</dbReference>
<evidence type="ECO:0000259" key="9">
    <source>
        <dbReference type="Pfam" id="PF10744"/>
    </source>
</evidence>
<evidence type="ECO:0000256" key="6">
    <source>
        <dbReference type="ARBA" id="ARBA00023242"/>
    </source>
</evidence>
<evidence type="ECO:0000256" key="7">
    <source>
        <dbReference type="RuleBase" id="RU364059"/>
    </source>
</evidence>
<dbReference type="OrthoDB" id="5310959at2759"/>
<keyword evidence="3 7" id="KW-0805">Transcription regulation</keyword>
<dbReference type="AlphaFoldDB" id="A0A1Y2FKW7"/>
<dbReference type="GO" id="GO:0045944">
    <property type="term" value="P:positive regulation of transcription by RNA polymerase II"/>
    <property type="evidence" value="ECO:0007669"/>
    <property type="project" value="UniProtKB-ARBA"/>
</dbReference>